<name>A0A117KH53_9RHOB</name>
<evidence type="ECO:0000313" key="3">
    <source>
        <dbReference type="Proteomes" id="UP000053791"/>
    </source>
</evidence>
<dbReference type="AlphaFoldDB" id="A0A117KH53"/>
<evidence type="ECO:0000256" key="1">
    <source>
        <dbReference type="SAM" id="Coils"/>
    </source>
</evidence>
<proteinExistence type="predicted"/>
<dbReference type="Proteomes" id="UP000053791">
    <property type="component" value="Unassembled WGS sequence"/>
</dbReference>
<evidence type="ECO:0000313" key="2">
    <source>
        <dbReference type="EMBL" id="KUJ85831.1"/>
    </source>
</evidence>
<keyword evidence="3" id="KW-1185">Reference proteome</keyword>
<dbReference type="OrthoDB" id="7871100at2"/>
<dbReference type="STRING" id="1685379.AVO45_02300"/>
<reference evidence="2 3" key="1">
    <citation type="submission" date="2015-12" db="EMBL/GenBank/DDBJ databases">
        <authorList>
            <person name="Shamseldin A."/>
            <person name="Moawad H."/>
            <person name="Abd El-Rahim W.M."/>
            <person name="Sadowsky M.J."/>
        </authorList>
    </citation>
    <scope>NUCLEOTIDE SEQUENCE [LARGE SCALE GENOMIC DNA]</scope>
    <source>
        <strain evidence="2 3">ZGT118</strain>
    </source>
</reference>
<sequence>MSQIEELHNRIVSAMERISSGVEVLSRQAAAAVGDDQALREALEEEKLANAQLEERLKALKDRHAAEIDALRAEAGNQDEVRALKAEIEELRLQVEDNSEVEELRAQLAEARAKLENSDETTRLKEEIASLKTELSDSERVAELSAELEMLRAERASHGSAMSRLEHELRQLQKANEQLRDTIAELRASAEAGVTNPELLNRAAEAELEALRAARATDAAEAHAVLARLEPLLAQANLAEGEVE</sequence>
<feature type="coiled-coil region" evidence="1">
    <location>
        <begin position="36"/>
        <end position="221"/>
    </location>
</feature>
<keyword evidence="1" id="KW-0175">Coiled coil</keyword>
<gene>
    <name evidence="2" type="ORF">AVO45_02300</name>
</gene>
<accession>A0A117KH53</accession>
<dbReference type="Gene3D" id="1.10.287.1490">
    <property type="match status" value="1"/>
</dbReference>
<protein>
    <submittedName>
        <fullName evidence="2">Uncharacterized protein</fullName>
    </submittedName>
</protein>
<comment type="caution">
    <text evidence="2">The sequence shown here is derived from an EMBL/GenBank/DDBJ whole genome shotgun (WGS) entry which is preliminary data.</text>
</comment>
<dbReference type="EMBL" id="LQBQ01000001">
    <property type="protein sequence ID" value="KUJ85831.1"/>
    <property type="molecule type" value="Genomic_DNA"/>
</dbReference>
<dbReference type="RefSeq" id="WP_068344085.1">
    <property type="nucleotide sequence ID" value="NZ_LQBQ01000001.1"/>
</dbReference>
<organism evidence="2 3">
    <name type="scientific">Ruegeria marisrubri</name>
    <dbReference type="NCBI Taxonomy" id="1685379"/>
    <lineage>
        <taxon>Bacteria</taxon>
        <taxon>Pseudomonadati</taxon>
        <taxon>Pseudomonadota</taxon>
        <taxon>Alphaproteobacteria</taxon>
        <taxon>Rhodobacterales</taxon>
        <taxon>Roseobacteraceae</taxon>
        <taxon>Ruegeria</taxon>
    </lineage>
</organism>